<dbReference type="InterPro" id="IPR038312">
    <property type="entry name" value="DUF5063_sf"/>
</dbReference>
<organism evidence="1 2">
    <name type="scientific">Inmirania thermothiophila</name>
    <dbReference type="NCBI Taxonomy" id="1750597"/>
    <lineage>
        <taxon>Bacteria</taxon>
        <taxon>Pseudomonadati</taxon>
        <taxon>Pseudomonadota</taxon>
        <taxon>Gammaproteobacteria</taxon>
        <taxon>Chromatiales</taxon>
        <taxon>Ectothiorhodospiraceae</taxon>
        <taxon>Inmirania</taxon>
    </lineage>
</organism>
<accession>A0A3N1Y7P3</accession>
<sequence length="165" mass="18502">MSSIELEREAAPMGELERAARRYVALIDGAEAMSLPTLLQEAAVLLARLQAGMQALGRPAAVERDGRVPDFEHRFELFLRLRALLGEHDAYWLEGDREHMSGSLADDLADIYFDLRQALALVDAGEPERALRFLRSSYVLHWGQHLVDAARHIYRLHSEGRLGGA</sequence>
<dbReference type="InterPro" id="IPR032025">
    <property type="entry name" value="DUF5063"/>
</dbReference>
<protein>
    <submittedName>
        <fullName evidence="1">Uncharacterized protein DUF5063</fullName>
    </submittedName>
</protein>
<dbReference type="AlphaFoldDB" id="A0A3N1Y7P3"/>
<evidence type="ECO:0000313" key="2">
    <source>
        <dbReference type="Proteomes" id="UP000276634"/>
    </source>
</evidence>
<dbReference type="RefSeq" id="WP_123400266.1">
    <property type="nucleotide sequence ID" value="NZ_RJVI01000001.1"/>
</dbReference>
<dbReference type="Proteomes" id="UP000276634">
    <property type="component" value="Unassembled WGS sequence"/>
</dbReference>
<comment type="caution">
    <text evidence="1">The sequence shown here is derived from an EMBL/GenBank/DDBJ whole genome shotgun (WGS) entry which is preliminary data.</text>
</comment>
<name>A0A3N1Y7P3_9GAMM</name>
<keyword evidence="2" id="KW-1185">Reference proteome</keyword>
<proteinExistence type="predicted"/>
<dbReference type="OrthoDB" id="5565794at2"/>
<evidence type="ECO:0000313" key="1">
    <source>
        <dbReference type="EMBL" id="ROR34795.1"/>
    </source>
</evidence>
<reference evidence="1 2" key="1">
    <citation type="submission" date="2018-11" db="EMBL/GenBank/DDBJ databases">
        <title>Genomic Encyclopedia of Type Strains, Phase IV (KMG-IV): sequencing the most valuable type-strain genomes for metagenomic binning, comparative biology and taxonomic classification.</title>
        <authorList>
            <person name="Goeker M."/>
        </authorList>
    </citation>
    <scope>NUCLEOTIDE SEQUENCE [LARGE SCALE GENOMIC DNA]</scope>
    <source>
        <strain evidence="1 2">DSM 100275</strain>
    </source>
</reference>
<gene>
    <name evidence="1" type="ORF">EDC57_0699</name>
</gene>
<dbReference type="EMBL" id="RJVI01000001">
    <property type="protein sequence ID" value="ROR34795.1"/>
    <property type="molecule type" value="Genomic_DNA"/>
</dbReference>
<dbReference type="Pfam" id="PF16702">
    <property type="entry name" value="DUF5063"/>
    <property type="match status" value="1"/>
</dbReference>
<dbReference type="Gene3D" id="1.20.120.1550">
    <property type="entry name" value="Protein of unknown function DUF5063"/>
    <property type="match status" value="1"/>
</dbReference>